<keyword evidence="7" id="KW-0624">Polysaccharide degradation</keyword>
<dbReference type="InterPro" id="IPR013517">
    <property type="entry name" value="FG-GAP"/>
</dbReference>
<dbReference type="SUPFAM" id="SSF69318">
    <property type="entry name" value="Integrin alpha N-terminal domain"/>
    <property type="match status" value="2"/>
</dbReference>
<dbReference type="InterPro" id="IPR036116">
    <property type="entry name" value="FN3_sf"/>
</dbReference>
<keyword evidence="13" id="KW-1185">Reference proteome</keyword>
<dbReference type="Gene3D" id="2.60.40.10">
    <property type="entry name" value="Immunoglobulins"/>
    <property type="match status" value="1"/>
</dbReference>
<evidence type="ECO:0000256" key="9">
    <source>
        <dbReference type="RuleBase" id="RU003355"/>
    </source>
</evidence>
<sequence>MLVRFAKSATATRRDHALQSRGAREANAVVGTGFVRVTTTGRADELASRLRADPAVAEVTLDYVREASATPNDYFYAGTREQEYLRTVRLPTAWDLSKGSLSQVVAVLDTGVNGKHPDLVGRTVAGFNAITNVGIPAGAASDDKGHGSMVAGIIAARTNDGSGIAGVAWNAKVMPVKVLAKTGKGTDSDVIQGLTWAADHGARIINLSLSGPDDSPALHAAVTYAVRKGAVVIAAAGNSGGDRPEYPAAYPEAIAVAATDTAGRVTDFSTHGSWVDVAAPGWDILSTQLGSDYFFNAGTSFSAPIVSGIAVLMRSKSPSMTPAQVAARLRSTARDAGPRGTDPFYGAGVVDATRALGGSSAPDFGLPAAAPDEPNDVPSRAIARESQGTSYSTIGAEGDVDWWRFDSSGQRETTFTVTPPPFDENAPQNVDPVLAVYDERLRLVAEVDQKAEGEPETTTVRLAAGRHYVTVRSFNGSRVGTDRSYGLEIRPGAAGVLNPAGRLASGTAYGPLALGDVDGDGRGDVVAGLTGTAPGGPAQLHVLRQKPAGGLGASVALATTGASLVRDLEVADVDGDGLRDVVVATDLGVQVFGQTPTHALAGPQVVADTAGATTVEVADLDGDGRADLVTSTAGEVAVLLAQPDGSWVRSVIDATGGADQLQVGDLDGDGRPDVAVSRGGALLVLRHTADGWASRAVPVPGDWGARGVAVADLDGNGRLDLAAVTGGNGPSARLLVWRQTADGALPASPGSTAVPDIPQPLEAADVTGDGRTDLVLGHGGWSTVSVVEQGANGALLPPSSSFADSPSQYDLSGLVVGDVTGDGRADVVAASWDGLDLLTNAGGPKPAGAQHPVRSTWPADFGSGLPVTTTPTVTFADEVLASTVRASTVRVLDNRSGATVPATVTYDSGRRTATVRPRSKLFDNAAFRLSVAGVRATSTGTTLAAYTSTFRTVDLAPPAVGSFTATGALRAARLTWRSPAANDLERYVVRMARGTVAPASVTAGTAVYSGTSASVTMPLAQGTTYSFKIWARDRTGHWSPSASGRLVGTSETIASSRTSIRRGSSVTLSSTVSRRDPSGPLAGAAVQLYWRKVGQSTWHLVTTRTSTSKGVVSYVHQPTATVDYMWVHRGSRSAVGSSSALRRVTVR</sequence>
<dbReference type="InterPro" id="IPR032812">
    <property type="entry name" value="SbsA_Ig"/>
</dbReference>
<dbReference type="CDD" id="cd00063">
    <property type="entry name" value="FN3"/>
    <property type="match status" value="1"/>
</dbReference>
<evidence type="ECO:0000313" key="13">
    <source>
        <dbReference type="Proteomes" id="UP001500427"/>
    </source>
</evidence>
<dbReference type="InterPro" id="IPR036852">
    <property type="entry name" value="Peptidase_S8/S53_dom_sf"/>
</dbReference>
<dbReference type="PROSITE" id="PS00138">
    <property type="entry name" value="SUBTILASE_SER"/>
    <property type="match status" value="1"/>
</dbReference>
<dbReference type="Pfam" id="PF13205">
    <property type="entry name" value="Big_5"/>
    <property type="match status" value="1"/>
</dbReference>
<dbReference type="InterPro" id="IPR050131">
    <property type="entry name" value="Peptidase_S8_subtilisin-like"/>
</dbReference>
<dbReference type="InterPro" id="IPR028994">
    <property type="entry name" value="Integrin_alpha_N"/>
</dbReference>
<evidence type="ECO:0000259" key="11">
    <source>
        <dbReference type="Pfam" id="PF13205"/>
    </source>
</evidence>
<keyword evidence="7" id="KW-0119">Carbohydrate metabolism</keyword>
<dbReference type="Pfam" id="PF13517">
    <property type="entry name" value="FG-GAP_3"/>
    <property type="match status" value="3"/>
</dbReference>
<name>A0ABP9JHZ1_9MICO</name>
<dbReference type="PANTHER" id="PTHR43806:SF11">
    <property type="entry name" value="CEREVISIN-RELATED"/>
    <property type="match status" value="1"/>
</dbReference>
<proteinExistence type="inferred from homology"/>
<dbReference type="PRINTS" id="PR00723">
    <property type="entry name" value="SUBTILISIN"/>
</dbReference>
<evidence type="ECO:0000259" key="10">
    <source>
        <dbReference type="Pfam" id="PF00082"/>
    </source>
</evidence>
<dbReference type="InterPro" id="IPR022398">
    <property type="entry name" value="Peptidase_S8_His-AS"/>
</dbReference>
<keyword evidence="3" id="KW-0732">Signal</keyword>
<dbReference type="Gene3D" id="2.60.120.380">
    <property type="match status" value="1"/>
</dbReference>
<dbReference type="PROSITE" id="PS51892">
    <property type="entry name" value="SUBTILASE"/>
    <property type="match status" value="1"/>
</dbReference>
<dbReference type="InterPro" id="IPR015500">
    <property type="entry name" value="Peptidase_S8_subtilisin-rel"/>
</dbReference>
<accession>A0ABP9JHZ1</accession>
<feature type="active site" description="Charge relay system" evidence="8">
    <location>
        <position position="109"/>
    </location>
</feature>
<evidence type="ECO:0000256" key="2">
    <source>
        <dbReference type="ARBA" id="ARBA00022670"/>
    </source>
</evidence>
<keyword evidence="2 8" id="KW-0645">Protease</keyword>
<feature type="domain" description="SbsA Ig-like" evidence="11">
    <location>
        <begin position="853"/>
        <end position="952"/>
    </location>
</feature>
<dbReference type="EMBL" id="BAABIW010000018">
    <property type="protein sequence ID" value="GAA5030567.1"/>
    <property type="molecule type" value="Genomic_DNA"/>
</dbReference>
<comment type="caution">
    <text evidence="12">The sequence shown here is derived from an EMBL/GenBank/DDBJ whole genome shotgun (WGS) entry which is preliminary data.</text>
</comment>
<dbReference type="PANTHER" id="PTHR43806">
    <property type="entry name" value="PEPTIDASE S8"/>
    <property type="match status" value="1"/>
</dbReference>
<keyword evidence="4 8" id="KW-0378">Hydrolase</keyword>
<dbReference type="SUPFAM" id="SSF49265">
    <property type="entry name" value="Fibronectin type III"/>
    <property type="match status" value="1"/>
</dbReference>
<dbReference type="PROSITE" id="PS00136">
    <property type="entry name" value="SUBTILASE_ASP"/>
    <property type="match status" value="1"/>
</dbReference>
<comment type="similarity">
    <text evidence="1 8 9">Belongs to the peptidase S8 family.</text>
</comment>
<evidence type="ECO:0000256" key="1">
    <source>
        <dbReference type="ARBA" id="ARBA00011073"/>
    </source>
</evidence>
<feature type="active site" description="Charge relay system" evidence="8">
    <location>
        <position position="300"/>
    </location>
</feature>
<dbReference type="InterPro" id="IPR014755">
    <property type="entry name" value="Cu-Rt/internalin_Ig-like"/>
</dbReference>
<keyword evidence="5 8" id="KW-0720">Serine protease</keyword>
<reference evidence="13" key="1">
    <citation type="journal article" date="2019" name="Int. J. Syst. Evol. Microbiol.">
        <title>The Global Catalogue of Microorganisms (GCM) 10K type strain sequencing project: providing services to taxonomists for standard genome sequencing and annotation.</title>
        <authorList>
            <consortium name="The Broad Institute Genomics Platform"/>
            <consortium name="The Broad Institute Genome Sequencing Center for Infectious Disease"/>
            <person name="Wu L."/>
            <person name="Ma J."/>
        </authorList>
    </citation>
    <scope>NUCLEOTIDE SEQUENCE [LARGE SCALE GENOMIC DNA]</scope>
    <source>
        <strain evidence="13">JCM 17687</strain>
    </source>
</reference>
<organism evidence="12 13">
    <name type="scientific">Terrabacter aeriphilus</name>
    <dbReference type="NCBI Taxonomy" id="515662"/>
    <lineage>
        <taxon>Bacteria</taxon>
        <taxon>Bacillati</taxon>
        <taxon>Actinomycetota</taxon>
        <taxon>Actinomycetes</taxon>
        <taxon>Micrococcales</taxon>
        <taxon>Intrasporangiaceae</taxon>
        <taxon>Terrabacter</taxon>
    </lineage>
</organism>
<dbReference type="InterPro" id="IPR023827">
    <property type="entry name" value="Peptidase_S8_Asp-AS"/>
</dbReference>
<dbReference type="InterPro" id="IPR000209">
    <property type="entry name" value="Peptidase_S8/S53_dom"/>
</dbReference>
<keyword evidence="6" id="KW-0326">Glycosidase</keyword>
<dbReference type="InterPro" id="IPR013783">
    <property type="entry name" value="Ig-like_fold"/>
</dbReference>
<evidence type="ECO:0000256" key="7">
    <source>
        <dbReference type="ARBA" id="ARBA00023326"/>
    </source>
</evidence>
<evidence type="ECO:0000256" key="4">
    <source>
        <dbReference type="ARBA" id="ARBA00022801"/>
    </source>
</evidence>
<evidence type="ECO:0000313" key="12">
    <source>
        <dbReference type="EMBL" id="GAA5030567.1"/>
    </source>
</evidence>
<dbReference type="InterPro" id="IPR003961">
    <property type="entry name" value="FN3_dom"/>
</dbReference>
<evidence type="ECO:0000256" key="8">
    <source>
        <dbReference type="PROSITE-ProRule" id="PRU01240"/>
    </source>
</evidence>
<evidence type="ECO:0000256" key="5">
    <source>
        <dbReference type="ARBA" id="ARBA00022825"/>
    </source>
</evidence>
<evidence type="ECO:0008006" key="14">
    <source>
        <dbReference type="Google" id="ProtNLM"/>
    </source>
</evidence>
<dbReference type="Gene3D" id="2.130.10.130">
    <property type="entry name" value="Integrin alpha, N-terminal"/>
    <property type="match status" value="2"/>
</dbReference>
<dbReference type="InterPro" id="IPR023828">
    <property type="entry name" value="Peptidase_S8_Ser-AS"/>
</dbReference>
<dbReference type="Gene3D" id="2.60.40.1220">
    <property type="match status" value="1"/>
</dbReference>
<dbReference type="PROSITE" id="PS00137">
    <property type="entry name" value="SUBTILASE_HIS"/>
    <property type="match status" value="1"/>
</dbReference>
<feature type="domain" description="Peptidase S8/S53" evidence="10">
    <location>
        <begin position="103"/>
        <end position="348"/>
    </location>
</feature>
<gene>
    <name evidence="12" type="ORF">GCM10023258_27940</name>
</gene>
<dbReference type="SUPFAM" id="SSF52743">
    <property type="entry name" value="Subtilisin-like"/>
    <property type="match status" value="1"/>
</dbReference>
<dbReference type="Pfam" id="PF00082">
    <property type="entry name" value="Peptidase_S8"/>
    <property type="match status" value="1"/>
</dbReference>
<evidence type="ECO:0000256" key="3">
    <source>
        <dbReference type="ARBA" id="ARBA00022729"/>
    </source>
</evidence>
<dbReference type="Gene3D" id="3.40.50.200">
    <property type="entry name" value="Peptidase S8/S53 domain"/>
    <property type="match status" value="1"/>
</dbReference>
<protein>
    <recommendedName>
        <fullName evidence="14">Fibronectin type-III domain-containing protein</fullName>
    </recommendedName>
</protein>
<evidence type="ECO:0000256" key="6">
    <source>
        <dbReference type="ARBA" id="ARBA00023295"/>
    </source>
</evidence>
<feature type="active site" description="Charge relay system" evidence="8">
    <location>
        <position position="146"/>
    </location>
</feature>
<dbReference type="Proteomes" id="UP001500427">
    <property type="component" value="Unassembled WGS sequence"/>
</dbReference>